<organism evidence="3 4">
    <name type="scientific">Truepera radiovictrix (strain DSM 17093 / CIP 108686 / LMG 22925 / RQ-24)</name>
    <dbReference type="NCBI Taxonomy" id="649638"/>
    <lineage>
        <taxon>Bacteria</taxon>
        <taxon>Thermotogati</taxon>
        <taxon>Deinococcota</taxon>
        <taxon>Deinococci</taxon>
        <taxon>Trueperales</taxon>
        <taxon>Trueperaceae</taxon>
        <taxon>Truepera</taxon>
    </lineage>
</organism>
<dbReference type="eggNOG" id="COG4694">
    <property type="taxonomic scope" value="Bacteria"/>
</dbReference>
<dbReference type="AlphaFoldDB" id="D7CV22"/>
<feature type="transmembrane region" description="Helical" evidence="2">
    <location>
        <begin position="268"/>
        <end position="288"/>
    </location>
</feature>
<keyword evidence="2" id="KW-1133">Transmembrane helix</keyword>
<keyword evidence="4" id="KW-1185">Reference proteome</keyword>
<evidence type="ECO:0000313" key="4">
    <source>
        <dbReference type="Proteomes" id="UP000000379"/>
    </source>
</evidence>
<dbReference type="HOGENOM" id="CLU_063844_2_1_0"/>
<feature type="transmembrane region" description="Helical" evidence="2">
    <location>
        <begin position="109"/>
        <end position="135"/>
    </location>
</feature>
<dbReference type="OrthoDB" id="2154696at2"/>
<keyword evidence="2" id="KW-0472">Membrane</keyword>
<dbReference type="STRING" id="649638.Trad_2746"/>
<dbReference type="KEGG" id="tra:Trad_2746"/>
<dbReference type="RefSeq" id="WP_013179209.1">
    <property type="nucleotide sequence ID" value="NC_014221.1"/>
</dbReference>
<dbReference type="Proteomes" id="UP000000379">
    <property type="component" value="Chromosome"/>
</dbReference>
<feature type="coiled-coil region" evidence="1">
    <location>
        <begin position="232"/>
        <end position="259"/>
    </location>
</feature>
<evidence type="ECO:0008006" key="5">
    <source>
        <dbReference type="Google" id="ProtNLM"/>
    </source>
</evidence>
<evidence type="ECO:0000256" key="1">
    <source>
        <dbReference type="SAM" id="Coils"/>
    </source>
</evidence>
<feature type="transmembrane region" description="Helical" evidence="2">
    <location>
        <begin position="78"/>
        <end position="97"/>
    </location>
</feature>
<evidence type="ECO:0000313" key="3">
    <source>
        <dbReference type="EMBL" id="ADI15849.1"/>
    </source>
</evidence>
<dbReference type="EMBL" id="CP002049">
    <property type="protein sequence ID" value="ADI15849.1"/>
    <property type="molecule type" value="Genomic_DNA"/>
</dbReference>
<gene>
    <name evidence="3" type="ordered locus">Trad_2746</name>
</gene>
<sequence length="300" mass="30947">MARTDRVIVSNDRPNNYAGPRYDGTPVRRTSWGAVFAGALIALMVTLLLTLLFTGIGLQSFNPATSADPTAGLGTGSIVAVIITNLLALFLGGYVAGRLAGSPRRGDGVLHGLLTWGVLTLFTLYFLTTAIGGLIGGAANLLGGTVAGIAQGAAAVAPAATDAAQEQGVDANFIQQQVNQLLADAGVQNPQQTGQELVQRITQRVQAGESPVSPEALDEYTTFLANNSDLTEEEIQQQVQAFEQQIGQLQQQVAQTAEEVTDVAGTTLIWAFVGLLLGAVVAVLGAVAGSPKDVADAHAA</sequence>
<accession>D7CV22</accession>
<keyword evidence="2" id="KW-0812">Transmembrane</keyword>
<reference evidence="4" key="1">
    <citation type="submission" date="2010-05" db="EMBL/GenBank/DDBJ databases">
        <title>The complete genome of Truepera radiovictris DSM 17093.</title>
        <authorList>
            <consortium name="US DOE Joint Genome Institute (JGI-PGF)"/>
            <person name="Lucas S."/>
            <person name="Copeland A."/>
            <person name="Lapidus A."/>
            <person name="Glavina del Rio T."/>
            <person name="Dalin E."/>
            <person name="Tice H."/>
            <person name="Bruce D."/>
            <person name="Goodwin L."/>
            <person name="Pitluck S."/>
            <person name="Kyrpides N."/>
            <person name="Mavromatis K."/>
            <person name="Ovchinnikova G."/>
            <person name="Munk A.C."/>
            <person name="Detter J.C."/>
            <person name="Han C."/>
            <person name="Tapia R."/>
            <person name="Land M."/>
            <person name="Hauser L."/>
            <person name="Markowitz V."/>
            <person name="Cheng J.-F."/>
            <person name="Hugenholtz P."/>
            <person name="Woyke T."/>
            <person name="Wu D."/>
            <person name="Tindall B."/>
            <person name="Pomrenke H.G."/>
            <person name="Brambilla E."/>
            <person name="Klenk H.-P."/>
            <person name="Eisen J.A."/>
        </authorList>
    </citation>
    <scope>NUCLEOTIDE SEQUENCE [LARGE SCALE GENOMIC DNA]</scope>
    <source>
        <strain evidence="4">DSM 17093 / CIP 108686 / LMG 22925 / RQ-24</strain>
    </source>
</reference>
<evidence type="ECO:0000256" key="2">
    <source>
        <dbReference type="SAM" id="Phobius"/>
    </source>
</evidence>
<name>D7CV22_TRURR</name>
<reference evidence="3 4" key="2">
    <citation type="journal article" date="2011" name="Stand. Genomic Sci.">
        <title>Complete genome sequence of Truepera radiovictrix type strain (RQ-24).</title>
        <authorList>
            <person name="Ivanova N."/>
            <person name="Rohde C."/>
            <person name="Munk C."/>
            <person name="Nolan M."/>
            <person name="Lucas S."/>
            <person name="Del Rio T.G."/>
            <person name="Tice H."/>
            <person name="Deshpande S."/>
            <person name="Cheng J.F."/>
            <person name="Tapia R."/>
            <person name="Han C."/>
            <person name="Goodwin L."/>
            <person name="Pitluck S."/>
            <person name="Liolios K."/>
            <person name="Mavromatis K."/>
            <person name="Mikhailova N."/>
            <person name="Pati A."/>
            <person name="Chen A."/>
            <person name="Palaniappan K."/>
            <person name="Land M."/>
            <person name="Hauser L."/>
            <person name="Chang Y.J."/>
            <person name="Jeffries C.D."/>
            <person name="Brambilla E."/>
            <person name="Rohde M."/>
            <person name="Goker M."/>
            <person name="Tindall B.J."/>
            <person name="Woyke T."/>
            <person name="Bristow J."/>
            <person name="Eisen J.A."/>
            <person name="Markowitz V."/>
            <person name="Hugenholtz P."/>
            <person name="Kyrpides N.C."/>
            <person name="Klenk H.P."/>
            <person name="Lapidus A."/>
        </authorList>
    </citation>
    <scope>NUCLEOTIDE SEQUENCE [LARGE SCALE GENOMIC DNA]</scope>
    <source>
        <strain evidence="4">DSM 17093 / CIP 108686 / LMG 22925 / RQ-24</strain>
    </source>
</reference>
<keyword evidence="1" id="KW-0175">Coiled coil</keyword>
<proteinExistence type="predicted"/>
<feature type="transmembrane region" description="Helical" evidence="2">
    <location>
        <begin position="34"/>
        <end position="58"/>
    </location>
</feature>
<protein>
    <recommendedName>
        <fullName evidence="5">PhnA-like protein</fullName>
    </recommendedName>
</protein>